<protein>
    <recommendedName>
        <fullName evidence="2">RING-type domain-containing protein</fullName>
    </recommendedName>
</protein>
<organism evidence="1">
    <name type="scientific">Satyrvirus sp</name>
    <dbReference type="NCBI Taxonomy" id="2487771"/>
    <lineage>
        <taxon>Viruses</taxon>
        <taxon>Varidnaviria</taxon>
        <taxon>Bamfordvirae</taxon>
        <taxon>Nucleocytoviricota</taxon>
        <taxon>Megaviricetes</taxon>
        <taxon>Imitervirales</taxon>
        <taxon>Mimiviridae</taxon>
        <taxon>Megamimivirinae</taxon>
    </lineage>
</organism>
<accession>A0A3G5AEM8</accession>
<evidence type="ECO:0008006" key="2">
    <source>
        <dbReference type="Google" id="ProtNLM"/>
    </source>
</evidence>
<dbReference type="EMBL" id="MK072463">
    <property type="protein sequence ID" value="AYV85640.1"/>
    <property type="molecule type" value="Genomic_DNA"/>
</dbReference>
<gene>
    <name evidence="1" type="ORF">Satyrvirus27_17</name>
</gene>
<name>A0A3G5AEM8_9VIRU</name>
<proteinExistence type="predicted"/>
<evidence type="ECO:0000313" key="1">
    <source>
        <dbReference type="EMBL" id="AYV85640.1"/>
    </source>
</evidence>
<dbReference type="SUPFAM" id="SSF57850">
    <property type="entry name" value="RING/U-box"/>
    <property type="match status" value="1"/>
</dbReference>
<reference evidence="1" key="1">
    <citation type="submission" date="2018-10" db="EMBL/GenBank/DDBJ databases">
        <title>Hidden diversity of soil giant viruses.</title>
        <authorList>
            <person name="Schulz F."/>
            <person name="Alteio L."/>
            <person name="Goudeau D."/>
            <person name="Ryan E.M."/>
            <person name="Malmstrom R.R."/>
            <person name="Blanchard J."/>
            <person name="Woyke T."/>
        </authorList>
    </citation>
    <scope>NUCLEOTIDE SEQUENCE</scope>
    <source>
        <strain evidence="1">SAV1</strain>
    </source>
</reference>
<sequence>MDFREGIVNAIRTQHEDFPTKHWNIQSQKNMKEFHKIKNEMYKLCCTHGNLIVAKWIERQVNIDFVKNLFRFFKEAERNKHFGFCEYLYTKFPEKCDICIVDAFKYACHRRNSKIMEYVIKKMPTTGSHTTRCIDIYRWHVFASIPHNIVKMFVEKMRDLMGELVNASLDEYDFEICDKHDDYLKIMYLVEQNFLNLAQIDMNNLRIIVRSKNIELIDLLCGTYGHHNGCFEAAIDSFSLEIVLHIHSKYQIDLHKINFSYICCSDILHWVKTVHPLSDEIINKIIMFMFRIFRYGEETSNSGNQKMLEYVISTCQKTQIMNSLNKTLEKIVKKDFRISNSFEKCMNMLSVAYPGEIDYFIENYILHSYKILVDGEVKKYVNKSFITVHIMCKSGKIAEAMDLLKIQKTDEPISAECLICHTDELPILKLACGHAFCPVTLISWMCEHPSSGCCYCTLPIVWENAKFFHKKIDE</sequence>